<feature type="domain" description="TRAPPC10/Trs130 N-terminal" evidence="2">
    <location>
        <begin position="519"/>
        <end position="619"/>
    </location>
</feature>
<proteinExistence type="predicted"/>
<dbReference type="InterPro" id="IPR056913">
    <property type="entry name" value="TRAPPC10/Trs130_N"/>
</dbReference>
<evidence type="ECO:0000259" key="2">
    <source>
        <dbReference type="Pfam" id="PF23036"/>
    </source>
</evidence>
<dbReference type="PANTHER" id="PTHR13251">
    <property type="entry name" value="EPILEPSY HOLOPROSENCEPHALY CANDIDATE 1/TMEM1"/>
    <property type="match status" value="1"/>
</dbReference>
<evidence type="ECO:0000313" key="4">
    <source>
        <dbReference type="Proteomes" id="UP001530400"/>
    </source>
</evidence>
<keyword evidence="4" id="KW-1185">Reference proteome</keyword>
<evidence type="ECO:0000256" key="1">
    <source>
        <dbReference type="SAM" id="MobiDB-lite"/>
    </source>
</evidence>
<reference evidence="3 4" key="1">
    <citation type="submission" date="2024-10" db="EMBL/GenBank/DDBJ databases">
        <title>Updated reference genomes for cyclostephanoid diatoms.</title>
        <authorList>
            <person name="Roberts W.R."/>
            <person name="Alverson A.J."/>
        </authorList>
    </citation>
    <scope>NUCLEOTIDE SEQUENCE [LARGE SCALE GENOMIC DNA]</scope>
    <source>
        <strain evidence="3 4">AJA010-31</strain>
    </source>
</reference>
<feature type="compositionally biased region" description="Basic and acidic residues" evidence="1">
    <location>
        <begin position="21"/>
        <end position="33"/>
    </location>
</feature>
<feature type="compositionally biased region" description="Basic and acidic residues" evidence="1">
    <location>
        <begin position="1"/>
        <end position="11"/>
    </location>
</feature>
<comment type="caution">
    <text evidence="3">The sequence shown here is derived from an EMBL/GenBank/DDBJ whole genome shotgun (WGS) entry which is preliminary data.</text>
</comment>
<dbReference type="InterPro" id="IPR045126">
    <property type="entry name" value="TRAPPC10/Trs130"/>
</dbReference>
<feature type="region of interest" description="Disordered" evidence="1">
    <location>
        <begin position="56"/>
        <end position="85"/>
    </location>
</feature>
<gene>
    <name evidence="3" type="ORF">ACHAWO_011271</name>
</gene>
<protein>
    <recommendedName>
        <fullName evidence="2">TRAPPC10/Trs130 N-terminal domain-containing protein</fullName>
    </recommendedName>
</protein>
<accession>A0ABD3N0K7</accession>
<dbReference type="PANTHER" id="PTHR13251:SF3">
    <property type="entry name" value="TRAFFICKING PROTEIN PARTICLE COMPLEX SUBUNIT 10"/>
    <property type="match status" value="1"/>
</dbReference>
<name>A0ABD3N0K7_9STRA</name>
<dbReference type="Pfam" id="PF23036">
    <property type="entry name" value="TRAPPC10_1st"/>
    <property type="match status" value="1"/>
</dbReference>
<evidence type="ECO:0000313" key="3">
    <source>
        <dbReference type="EMBL" id="KAL3768067.1"/>
    </source>
</evidence>
<dbReference type="EMBL" id="JALLPJ020001354">
    <property type="protein sequence ID" value="KAL3768067.1"/>
    <property type="molecule type" value="Genomic_DNA"/>
</dbReference>
<sequence>MDDFYKVRGVDGSDNSNNNTDSHRQTDKLPHNLESDAPSLLRVALSAGYINLAAQNNRKGGRSSSSAQHGNSHDSNGNSATNTATSTKTLKTSALSAASQDTSTINLIKAAQAIATASKSQYHGSSIDHNPTTLAALSSLGQFSHASNGVLVNIIDPSTPASGVVTYNQASPALLPPPNAIPPNTPPAANNKPGGLLFKTLKTHTEKPQPTSWEGTTTNLHLFDKLSTTFSRDYDSTLHSLSYSNPRTSTASNPSMGTIAHLPVRLGLTIQPLLDPDRWHEGPYCHVYIAACANIDHYRAKVRPAIRAFVNQIEGSGIGIKDDSEHGGRGIAENGVPGATGTPVVSGKGGGNNSNKPTANEKALEKAGLSAGKTSAAGNFGSRYIIVFVPTGGLNTGNAAAGSSANNNSGGGGGFGGFRANRKGGGVVISGSLGRDESLARSDNSIESNTTNQDAQIAAAAAAALPPGPIAHSSKEVKDLYMKFIKDFPKGRIVILGTLMDGIEDGGNNSHIASMSPLKNQEWKAFLHNLGGAIVDGFGDRVKRYDEELRRLDSKRAAFVRKMSGENHASNDEEAKGFDLSHFFLVKESLAFTYEQMQMPDEAKLQYEELEAFLPEEAWRQLAQAGSDETDSHWDDNLALTGDTNEFRRYVKSSGRDLHGVSRLVPQYMYVRQMRLMFQMGAAVDVLTRSKDFLAQEYRNRLSDVATEFNRRWKSELESVGIDSSSDKVLARQETLKRDKCMREAEVEAWALSSSWDIKYASEHYFGFTVLSEPNNAENEASNLSAASNADERDAARCLAELLEFAILRLTRMGDLSLGDEGRKANPIRRATSVRPEDTKRPWEPWKELQKRRELKQPLITQTNNRGDPASTTWELDLPGSVSSWLKHAFANKSRYEETYLELAESAITFNRLAGRFRFASRLEDNRAEVLISRGDFESAASVLANNAGACTCDQWNRAAYWRLFRLASCQRMSGDVLAYLETLTQSFNPRLASVAPQKTSSLFQSDLEAIIGDAAVADPRWGAFPFLETELAIETESSKTQQPLPFLRRKLTKHLSYVGDELKFSLKITSHLPRQITVNGIRLYLLTLEKYKQVYRRDGVVSEDDAFRVLDIEAPLKIEPGETEFSFTWQPMTYDTYVLATVEIQWKEASFFYDSALLRKPIIGLDIQPSDPTQTIELNPLFLIPGHVQNVRLVFKSGSDIITEGRVKFICSQGLQVVPPNTDPSKVDEAWSDECIVHMDACKSGETSVITTLAKSDSQPGEDGDTVQTMRAKVETLYRHESYNAVMAEGKEPDSSPMNTLLEAMVTTLDRPALSVDIAEGFDFGDDEVMIHVSLQCNSPIPFSVKEWNLDLPPPLQMATDGDLNHYMFRHAIHEGEILLLGFKCTRSEEWSDSNPQCDRPVLRVVLQDEFGKTFLQVLPLNLEHIYRQIGKEEMYAEMYTATAELSCLAEEGTVGHPVPFVYNLNAQSLMMPKRRKASGSQSVVSEAVCPVLYTILSDGSDWIVSGKVQGLLNLSSQSDTITLQFRGIPTQSGVLRSFPELILEYLPSNDIRQTSFETPPITVQCRNPECFKSMAYTTSTSLAVPVGNEF</sequence>
<feature type="region of interest" description="Disordered" evidence="1">
    <location>
        <begin position="320"/>
        <end position="362"/>
    </location>
</feature>
<feature type="compositionally biased region" description="Polar residues" evidence="1">
    <location>
        <begin position="56"/>
        <end position="77"/>
    </location>
</feature>
<dbReference type="Proteomes" id="UP001530400">
    <property type="component" value="Unassembled WGS sequence"/>
</dbReference>
<organism evidence="3 4">
    <name type="scientific">Cyclotella atomus</name>
    <dbReference type="NCBI Taxonomy" id="382360"/>
    <lineage>
        <taxon>Eukaryota</taxon>
        <taxon>Sar</taxon>
        <taxon>Stramenopiles</taxon>
        <taxon>Ochrophyta</taxon>
        <taxon>Bacillariophyta</taxon>
        <taxon>Coscinodiscophyceae</taxon>
        <taxon>Thalassiosirophycidae</taxon>
        <taxon>Stephanodiscales</taxon>
        <taxon>Stephanodiscaceae</taxon>
        <taxon>Cyclotella</taxon>
    </lineage>
</organism>
<feature type="region of interest" description="Disordered" evidence="1">
    <location>
        <begin position="1"/>
        <end position="33"/>
    </location>
</feature>